<dbReference type="GO" id="GO:0009653">
    <property type="term" value="P:anatomical structure morphogenesis"/>
    <property type="evidence" value="ECO:0007669"/>
    <property type="project" value="TreeGrafter"/>
</dbReference>
<evidence type="ECO:0000259" key="1">
    <source>
        <dbReference type="PROSITE" id="PS50888"/>
    </source>
</evidence>
<dbReference type="PANTHER" id="PTHR19290">
    <property type="entry name" value="BASIC HELIX-LOOP-HELIX PROTEIN NEUROGENIN-RELATED"/>
    <property type="match status" value="1"/>
</dbReference>
<dbReference type="AlphaFoldDB" id="A0A1V9XBD1"/>
<dbReference type="GO" id="GO:0070888">
    <property type="term" value="F:E-box binding"/>
    <property type="evidence" value="ECO:0007669"/>
    <property type="project" value="TreeGrafter"/>
</dbReference>
<dbReference type="PROSITE" id="PS50888">
    <property type="entry name" value="BHLH"/>
    <property type="match status" value="1"/>
</dbReference>
<evidence type="ECO:0000313" key="2">
    <source>
        <dbReference type="EMBL" id="OQR70837.1"/>
    </source>
</evidence>
<dbReference type="GO" id="GO:0005634">
    <property type="term" value="C:nucleus"/>
    <property type="evidence" value="ECO:0007669"/>
    <property type="project" value="TreeGrafter"/>
</dbReference>
<accession>A0A1V9XBD1</accession>
<protein>
    <recommendedName>
        <fullName evidence="1">BHLH domain-containing protein</fullName>
    </recommendedName>
</protein>
<feature type="non-terminal residue" evidence="2">
    <location>
        <position position="1"/>
    </location>
</feature>
<dbReference type="OrthoDB" id="10001938at2759"/>
<sequence>RVHTIGSAFESLRRAIPAYSSGQKLSKLAILRVASSYILALSSLVEDRPENFDEAVKACSSAIHLDGKFHFHVVIRDAREYDQEGNLRAGWSRSVSPLRAVVRRANVAFTVEQGRRRRRLGGHFLHRMRRANSLNDEDICSLPGAKICSSFAVEGKTCQLTDTLTPTHRRVATPGPNLAHVAITNIPKERTIEG</sequence>
<evidence type="ECO:0000313" key="3">
    <source>
        <dbReference type="Proteomes" id="UP000192247"/>
    </source>
</evidence>
<dbReference type="GO" id="GO:0003700">
    <property type="term" value="F:DNA-binding transcription factor activity"/>
    <property type="evidence" value="ECO:0007669"/>
    <property type="project" value="TreeGrafter"/>
</dbReference>
<dbReference type="SUPFAM" id="SSF47459">
    <property type="entry name" value="HLH, helix-loop-helix DNA-binding domain"/>
    <property type="match status" value="1"/>
</dbReference>
<dbReference type="InterPro" id="IPR011598">
    <property type="entry name" value="bHLH_dom"/>
</dbReference>
<feature type="domain" description="BHLH" evidence="1">
    <location>
        <begin position="1"/>
        <end position="41"/>
    </location>
</feature>
<name>A0A1V9XBD1_9ACAR</name>
<keyword evidence="3" id="KW-1185">Reference proteome</keyword>
<comment type="caution">
    <text evidence="2">The sequence shown here is derived from an EMBL/GenBank/DDBJ whole genome shotgun (WGS) entry which is preliminary data.</text>
</comment>
<feature type="non-terminal residue" evidence="2">
    <location>
        <position position="194"/>
    </location>
</feature>
<dbReference type="Gene3D" id="4.10.280.10">
    <property type="entry name" value="Helix-loop-helix DNA-binding domain"/>
    <property type="match status" value="1"/>
</dbReference>
<dbReference type="EMBL" id="MNPL01015992">
    <property type="protein sequence ID" value="OQR70837.1"/>
    <property type="molecule type" value="Genomic_DNA"/>
</dbReference>
<reference evidence="2 3" key="1">
    <citation type="journal article" date="2017" name="Gigascience">
        <title>Draft genome of the honey bee ectoparasitic mite, Tropilaelaps mercedesae, is shaped by the parasitic life history.</title>
        <authorList>
            <person name="Dong X."/>
            <person name="Armstrong S.D."/>
            <person name="Xia D."/>
            <person name="Makepeace B.L."/>
            <person name="Darby A.C."/>
            <person name="Kadowaki T."/>
        </authorList>
    </citation>
    <scope>NUCLEOTIDE SEQUENCE [LARGE SCALE GENOMIC DNA]</scope>
    <source>
        <strain evidence="2">Wuxi-XJTLU</strain>
    </source>
</reference>
<organism evidence="2 3">
    <name type="scientific">Tropilaelaps mercedesae</name>
    <dbReference type="NCBI Taxonomy" id="418985"/>
    <lineage>
        <taxon>Eukaryota</taxon>
        <taxon>Metazoa</taxon>
        <taxon>Ecdysozoa</taxon>
        <taxon>Arthropoda</taxon>
        <taxon>Chelicerata</taxon>
        <taxon>Arachnida</taxon>
        <taxon>Acari</taxon>
        <taxon>Parasitiformes</taxon>
        <taxon>Mesostigmata</taxon>
        <taxon>Gamasina</taxon>
        <taxon>Dermanyssoidea</taxon>
        <taxon>Laelapidae</taxon>
        <taxon>Tropilaelaps</taxon>
    </lineage>
</organism>
<proteinExistence type="predicted"/>
<dbReference type="InterPro" id="IPR050359">
    <property type="entry name" value="bHLH_transcription_factors"/>
</dbReference>
<dbReference type="GO" id="GO:0046983">
    <property type="term" value="F:protein dimerization activity"/>
    <property type="evidence" value="ECO:0007669"/>
    <property type="project" value="InterPro"/>
</dbReference>
<dbReference type="PANTHER" id="PTHR19290:SF102">
    <property type="entry name" value="TRANSCRIPTION FACTOR ATOH8"/>
    <property type="match status" value="1"/>
</dbReference>
<dbReference type="InParanoid" id="A0A1V9XBD1"/>
<dbReference type="Pfam" id="PF00010">
    <property type="entry name" value="HLH"/>
    <property type="match status" value="1"/>
</dbReference>
<dbReference type="InterPro" id="IPR036638">
    <property type="entry name" value="HLH_DNA-bd_sf"/>
</dbReference>
<gene>
    <name evidence="2" type="ORF">BIW11_04083</name>
</gene>
<dbReference type="SMART" id="SM00353">
    <property type="entry name" value="HLH"/>
    <property type="match status" value="1"/>
</dbReference>
<dbReference type="GO" id="GO:0045944">
    <property type="term" value="P:positive regulation of transcription by RNA polymerase II"/>
    <property type="evidence" value="ECO:0007669"/>
    <property type="project" value="TreeGrafter"/>
</dbReference>
<dbReference type="Proteomes" id="UP000192247">
    <property type="component" value="Unassembled WGS sequence"/>
</dbReference>